<evidence type="ECO:0000313" key="1">
    <source>
        <dbReference type="EMBL" id="BAT02763.1"/>
    </source>
</evidence>
<organism evidence="1 2">
    <name type="scientific">Oryza sativa subsp. japonica</name>
    <name type="common">Rice</name>
    <dbReference type="NCBI Taxonomy" id="39947"/>
    <lineage>
        <taxon>Eukaryota</taxon>
        <taxon>Viridiplantae</taxon>
        <taxon>Streptophyta</taxon>
        <taxon>Embryophyta</taxon>
        <taxon>Tracheophyta</taxon>
        <taxon>Spermatophyta</taxon>
        <taxon>Magnoliopsida</taxon>
        <taxon>Liliopsida</taxon>
        <taxon>Poales</taxon>
        <taxon>Poaceae</taxon>
        <taxon>BOP clade</taxon>
        <taxon>Oryzoideae</taxon>
        <taxon>Oryzeae</taxon>
        <taxon>Oryzinae</taxon>
        <taxon>Oryza</taxon>
        <taxon>Oryza sativa</taxon>
    </lineage>
</organism>
<protein>
    <submittedName>
        <fullName evidence="1">Os07g0629500 protein</fullName>
    </submittedName>
</protein>
<feature type="non-terminal residue" evidence="1">
    <location>
        <position position="1"/>
    </location>
</feature>
<dbReference type="InParanoid" id="A0A0P0X8Y9"/>
<dbReference type="AlphaFoldDB" id="A0A0P0X8Y9"/>
<dbReference type="Gramene" id="Os07t0629500-01">
    <property type="protein sequence ID" value="Os07t0629500-01"/>
    <property type="gene ID" value="Os07g0629500"/>
</dbReference>
<dbReference type="Proteomes" id="UP000059680">
    <property type="component" value="Chromosome 7"/>
</dbReference>
<dbReference type="EMBL" id="AP014963">
    <property type="protein sequence ID" value="BAT02763.1"/>
    <property type="molecule type" value="Genomic_DNA"/>
</dbReference>
<sequence>LRLDELIPFFPFPLSLHLEINHHSHFFYRRS</sequence>
<evidence type="ECO:0000313" key="2">
    <source>
        <dbReference type="Proteomes" id="UP000059680"/>
    </source>
</evidence>
<accession>A0A0P0X8Y9</accession>
<proteinExistence type="predicted"/>
<keyword evidence="2" id="KW-1185">Reference proteome</keyword>
<gene>
    <name evidence="1" type="ordered locus">Os07g0629500</name>
    <name evidence="1" type="ORF">OSNPB_070629500</name>
</gene>
<reference evidence="1 2" key="3">
    <citation type="journal article" date="2013" name="Rice">
        <title>Improvement of the Oryza sativa Nipponbare reference genome using next generation sequence and optical map data.</title>
        <authorList>
            <person name="Kawahara Y."/>
            <person name="de la Bastide M."/>
            <person name="Hamilton J.P."/>
            <person name="Kanamori H."/>
            <person name="McCombie W.R."/>
            <person name="Ouyang S."/>
            <person name="Schwartz D.C."/>
            <person name="Tanaka T."/>
            <person name="Wu J."/>
            <person name="Zhou S."/>
            <person name="Childs K.L."/>
            <person name="Davidson R.M."/>
            <person name="Lin H."/>
            <person name="Quesada-Ocampo L."/>
            <person name="Vaillancourt B."/>
            <person name="Sakai H."/>
            <person name="Lee S.S."/>
            <person name="Kim J."/>
            <person name="Numa H."/>
            <person name="Itoh T."/>
            <person name="Buell C.R."/>
            <person name="Matsumoto T."/>
        </authorList>
    </citation>
    <scope>NUCLEOTIDE SEQUENCE [LARGE SCALE GENOMIC DNA]</scope>
    <source>
        <strain evidence="2">cv. Nipponbare</strain>
    </source>
</reference>
<reference evidence="2" key="1">
    <citation type="journal article" date="2005" name="Nature">
        <title>The map-based sequence of the rice genome.</title>
        <authorList>
            <consortium name="International rice genome sequencing project (IRGSP)"/>
            <person name="Matsumoto T."/>
            <person name="Wu J."/>
            <person name="Kanamori H."/>
            <person name="Katayose Y."/>
            <person name="Fujisawa M."/>
            <person name="Namiki N."/>
            <person name="Mizuno H."/>
            <person name="Yamamoto K."/>
            <person name="Antonio B.A."/>
            <person name="Baba T."/>
            <person name="Sakata K."/>
            <person name="Nagamura Y."/>
            <person name="Aoki H."/>
            <person name="Arikawa K."/>
            <person name="Arita K."/>
            <person name="Bito T."/>
            <person name="Chiden Y."/>
            <person name="Fujitsuka N."/>
            <person name="Fukunaka R."/>
            <person name="Hamada M."/>
            <person name="Harada C."/>
            <person name="Hayashi A."/>
            <person name="Hijishita S."/>
            <person name="Honda M."/>
            <person name="Hosokawa S."/>
            <person name="Ichikawa Y."/>
            <person name="Idonuma A."/>
            <person name="Iijima M."/>
            <person name="Ikeda M."/>
            <person name="Ikeno M."/>
            <person name="Ito K."/>
            <person name="Ito S."/>
            <person name="Ito T."/>
            <person name="Ito Y."/>
            <person name="Ito Y."/>
            <person name="Iwabuchi A."/>
            <person name="Kamiya K."/>
            <person name="Karasawa W."/>
            <person name="Kurita K."/>
            <person name="Katagiri S."/>
            <person name="Kikuta A."/>
            <person name="Kobayashi H."/>
            <person name="Kobayashi N."/>
            <person name="Machita K."/>
            <person name="Maehara T."/>
            <person name="Masukawa M."/>
            <person name="Mizubayashi T."/>
            <person name="Mukai Y."/>
            <person name="Nagasaki H."/>
            <person name="Nagata Y."/>
            <person name="Naito S."/>
            <person name="Nakashima M."/>
            <person name="Nakama Y."/>
            <person name="Nakamichi Y."/>
            <person name="Nakamura M."/>
            <person name="Meguro A."/>
            <person name="Negishi M."/>
            <person name="Ohta I."/>
            <person name="Ohta T."/>
            <person name="Okamoto M."/>
            <person name="Ono N."/>
            <person name="Saji S."/>
            <person name="Sakaguchi M."/>
            <person name="Sakai K."/>
            <person name="Shibata M."/>
            <person name="Shimokawa T."/>
            <person name="Song J."/>
            <person name="Takazaki Y."/>
            <person name="Terasawa K."/>
            <person name="Tsugane M."/>
            <person name="Tsuji K."/>
            <person name="Ueda S."/>
            <person name="Waki K."/>
            <person name="Yamagata H."/>
            <person name="Yamamoto M."/>
            <person name="Yamamoto S."/>
            <person name="Yamane H."/>
            <person name="Yoshiki S."/>
            <person name="Yoshihara R."/>
            <person name="Yukawa K."/>
            <person name="Zhong H."/>
            <person name="Yano M."/>
            <person name="Yuan Q."/>
            <person name="Ouyang S."/>
            <person name="Liu J."/>
            <person name="Jones K.M."/>
            <person name="Gansberger K."/>
            <person name="Moffat K."/>
            <person name="Hill J."/>
            <person name="Bera J."/>
            <person name="Fadrosh D."/>
            <person name="Jin S."/>
            <person name="Johri S."/>
            <person name="Kim M."/>
            <person name="Overton L."/>
            <person name="Reardon M."/>
            <person name="Tsitrin T."/>
            <person name="Vuong H."/>
            <person name="Weaver B."/>
            <person name="Ciecko A."/>
            <person name="Tallon L."/>
            <person name="Jackson J."/>
            <person name="Pai G."/>
            <person name="Aken S.V."/>
            <person name="Utterback T."/>
            <person name="Reidmuller S."/>
            <person name="Feldblyum T."/>
            <person name="Hsiao J."/>
            <person name="Zismann V."/>
            <person name="Iobst S."/>
            <person name="de Vazeille A.R."/>
            <person name="Buell C.R."/>
            <person name="Ying K."/>
            <person name="Li Y."/>
            <person name="Lu T."/>
            <person name="Huang Y."/>
            <person name="Zhao Q."/>
            <person name="Feng Q."/>
            <person name="Zhang L."/>
            <person name="Zhu J."/>
            <person name="Weng Q."/>
            <person name="Mu J."/>
            <person name="Lu Y."/>
            <person name="Fan D."/>
            <person name="Liu Y."/>
            <person name="Guan J."/>
            <person name="Zhang Y."/>
            <person name="Yu S."/>
            <person name="Liu X."/>
            <person name="Zhang Y."/>
            <person name="Hong G."/>
            <person name="Han B."/>
            <person name="Choisne N."/>
            <person name="Demange N."/>
            <person name="Orjeda G."/>
            <person name="Samain S."/>
            <person name="Cattolico L."/>
            <person name="Pelletier E."/>
            <person name="Couloux A."/>
            <person name="Segurens B."/>
            <person name="Wincker P."/>
            <person name="D'Hont A."/>
            <person name="Scarpelli C."/>
            <person name="Weissenbach J."/>
            <person name="Salanoubat M."/>
            <person name="Quetier F."/>
            <person name="Yu Y."/>
            <person name="Kim H.R."/>
            <person name="Rambo T."/>
            <person name="Currie J."/>
            <person name="Collura K."/>
            <person name="Luo M."/>
            <person name="Yang T."/>
            <person name="Ammiraju J.S.S."/>
            <person name="Engler F."/>
            <person name="Soderlund C."/>
            <person name="Wing R.A."/>
            <person name="Palmer L.E."/>
            <person name="de la Bastide M."/>
            <person name="Spiegel L."/>
            <person name="Nascimento L."/>
            <person name="Zutavern T."/>
            <person name="O'Shaughnessy A."/>
            <person name="Dike S."/>
            <person name="Dedhia N."/>
            <person name="Preston R."/>
            <person name="Balija V."/>
            <person name="McCombie W.R."/>
            <person name="Chow T."/>
            <person name="Chen H."/>
            <person name="Chung M."/>
            <person name="Chen C."/>
            <person name="Shaw J."/>
            <person name="Wu H."/>
            <person name="Hsiao K."/>
            <person name="Chao Y."/>
            <person name="Chu M."/>
            <person name="Cheng C."/>
            <person name="Hour A."/>
            <person name="Lee P."/>
            <person name="Lin S."/>
            <person name="Lin Y."/>
            <person name="Liou J."/>
            <person name="Liu S."/>
            <person name="Hsing Y."/>
            <person name="Raghuvanshi S."/>
            <person name="Mohanty A."/>
            <person name="Bharti A.K."/>
            <person name="Gaur A."/>
            <person name="Gupta V."/>
            <person name="Kumar D."/>
            <person name="Ravi V."/>
            <person name="Vij S."/>
            <person name="Kapur A."/>
            <person name="Khurana P."/>
            <person name="Khurana P."/>
            <person name="Khurana J.P."/>
            <person name="Tyagi A.K."/>
            <person name="Gaikwad K."/>
            <person name="Singh A."/>
            <person name="Dalal V."/>
            <person name="Srivastava S."/>
            <person name="Dixit A."/>
            <person name="Pal A.K."/>
            <person name="Ghazi I.A."/>
            <person name="Yadav M."/>
            <person name="Pandit A."/>
            <person name="Bhargava A."/>
            <person name="Sureshbabu K."/>
            <person name="Batra K."/>
            <person name="Sharma T.R."/>
            <person name="Mohapatra T."/>
            <person name="Singh N.K."/>
            <person name="Messing J."/>
            <person name="Nelson A.B."/>
            <person name="Fuks G."/>
            <person name="Kavchok S."/>
            <person name="Keizer G."/>
            <person name="Linton E."/>
            <person name="Llaca V."/>
            <person name="Song R."/>
            <person name="Tanyolac B."/>
            <person name="Young S."/>
            <person name="Ho-Il K."/>
            <person name="Hahn J.H."/>
            <person name="Sangsakoo G."/>
            <person name="Vanavichit A."/>
            <person name="de Mattos Luiz.A.T."/>
            <person name="Zimmer P.D."/>
            <person name="Malone G."/>
            <person name="Dellagostin O."/>
            <person name="de Oliveira A.C."/>
            <person name="Bevan M."/>
            <person name="Bancroft I."/>
            <person name="Minx P."/>
            <person name="Cordum H."/>
            <person name="Wilson R."/>
            <person name="Cheng Z."/>
            <person name="Jin W."/>
            <person name="Jiang J."/>
            <person name="Leong S.A."/>
            <person name="Iwama H."/>
            <person name="Gojobori T."/>
            <person name="Itoh T."/>
            <person name="Niimura Y."/>
            <person name="Fujii Y."/>
            <person name="Habara T."/>
            <person name="Sakai H."/>
            <person name="Sato Y."/>
            <person name="Wilson G."/>
            <person name="Kumar K."/>
            <person name="McCouch S."/>
            <person name="Juretic N."/>
            <person name="Hoen D."/>
            <person name="Wright S."/>
            <person name="Bruskiewich R."/>
            <person name="Bureau T."/>
            <person name="Miyao A."/>
            <person name="Hirochika H."/>
            <person name="Nishikawa T."/>
            <person name="Kadowaki K."/>
            <person name="Sugiura M."/>
            <person name="Burr B."/>
            <person name="Sasaki T."/>
        </authorList>
    </citation>
    <scope>NUCLEOTIDE SEQUENCE [LARGE SCALE GENOMIC DNA]</scope>
    <source>
        <strain evidence="2">cv. Nipponbare</strain>
    </source>
</reference>
<reference evidence="1 2" key="2">
    <citation type="journal article" date="2013" name="Plant Cell Physiol.">
        <title>Rice Annotation Project Database (RAP-DB): an integrative and interactive database for rice genomics.</title>
        <authorList>
            <person name="Sakai H."/>
            <person name="Lee S.S."/>
            <person name="Tanaka T."/>
            <person name="Numa H."/>
            <person name="Kim J."/>
            <person name="Kawahara Y."/>
            <person name="Wakimoto H."/>
            <person name="Yang C.C."/>
            <person name="Iwamoto M."/>
            <person name="Abe T."/>
            <person name="Yamada Y."/>
            <person name="Muto A."/>
            <person name="Inokuchi H."/>
            <person name="Ikemura T."/>
            <person name="Matsumoto T."/>
            <person name="Sasaki T."/>
            <person name="Itoh T."/>
        </authorList>
    </citation>
    <scope>NUCLEOTIDE SEQUENCE [LARGE SCALE GENOMIC DNA]</scope>
    <source>
        <strain evidence="2">cv. Nipponbare</strain>
    </source>
</reference>
<name>A0A0P0X8Y9_ORYSJ</name>
<dbReference type="PaxDb" id="39947-A0A0P0X8Y9"/>